<reference evidence="1" key="1">
    <citation type="submission" date="2022-03" db="EMBL/GenBank/DDBJ databases">
        <authorList>
            <person name="Lindestad O."/>
        </authorList>
    </citation>
    <scope>NUCLEOTIDE SEQUENCE</scope>
</reference>
<dbReference type="Proteomes" id="UP000838756">
    <property type="component" value="Unassembled WGS sequence"/>
</dbReference>
<evidence type="ECO:0000313" key="1">
    <source>
        <dbReference type="EMBL" id="CAH2250054.1"/>
    </source>
</evidence>
<dbReference type="EMBL" id="CAKXAJ010026001">
    <property type="protein sequence ID" value="CAH2250054.1"/>
    <property type="molecule type" value="Genomic_DNA"/>
</dbReference>
<comment type="caution">
    <text evidence="1">The sequence shown here is derived from an EMBL/GenBank/DDBJ whole genome shotgun (WGS) entry which is preliminary data.</text>
</comment>
<name>A0A8S4S9S0_9NEOP</name>
<keyword evidence="2" id="KW-1185">Reference proteome</keyword>
<gene>
    <name evidence="1" type="primary">jg12870</name>
    <name evidence="1" type="ORF">PAEG_LOCUS22018</name>
</gene>
<organism evidence="1 2">
    <name type="scientific">Pararge aegeria aegeria</name>
    <dbReference type="NCBI Taxonomy" id="348720"/>
    <lineage>
        <taxon>Eukaryota</taxon>
        <taxon>Metazoa</taxon>
        <taxon>Ecdysozoa</taxon>
        <taxon>Arthropoda</taxon>
        <taxon>Hexapoda</taxon>
        <taxon>Insecta</taxon>
        <taxon>Pterygota</taxon>
        <taxon>Neoptera</taxon>
        <taxon>Endopterygota</taxon>
        <taxon>Lepidoptera</taxon>
        <taxon>Glossata</taxon>
        <taxon>Ditrysia</taxon>
        <taxon>Papilionoidea</taxon>
        <taxon>Nymphalidae</taxon>
        <taxon>Satyrinae</taxon>
        <taxon>Satyrini</taxon>
        <taxon>Parargina</taxon>
        <taxon>Pararge</taxon>
    </lineage>
</organism>
<proteinExistence type="predicted"/>
<accession>A0A8S4S9S0</accession>
<dbReference type="AlphaFoldDB" id="A0A8S4S9S0"/>
<protein>
    <submittedName>
        <fullName evidence="1">Jg12870 protein</fullName>
    </submittedName>
</protein>
<evidence type="ECO:0000313" key="2">
    <source>
        <dbReference type="Proteomes" id="UP000838756"/>
    </source>
</evidence>
<sequence>MKCTPLLVRHPREEEEWRQLYSDLLSPHGGCRYILYDLKCTFITRRPGRPAKLLERARLAGVIQRGAASVAIRTTDGPRPTKCGKGPGTEEEEEDVHLYLRRPRWRNGERCGLKWEVGRDNSGNFNFRIFSDLVWWEALAVASNHEN</sequence>